<evidence type="ECO:0000313" key="2">
    <source>
        <dbReference type="Proteomes" id="UP000887577"/>
    </source>
</evidence>
<dbReference type="WBParaSite" id="PSU_v2.g21357.t1">
    <property type="protein sequence ID" value="PSU_v2.g21357.t1"/>
    <property type="gene ID" value="PSU_v2.g21357"/>
</dbReference>
<evidence type="ECO:0000313" key="3">
    <source>
        <dbReference type="WBParaSite" id="PSU_v2.g21357.t1"/>
    </source>
</evidence>
<proteinExistence type="predicted"/>
<organism evidence="2 3">
    <name type="scientific">Panagrolaimus superbus</name>
    <dbReference type="NCBI Taxonomy" id="310955"/>
    <lineage>
        <taxon>Eukaryota</taxon>
        <taxon>Metazoa</taxon>
        <taxon>Ecdysozoa</taxon>
        <taxon>Nematoda</taxon>
        <taxon>Chromadorea</taxon>
        <taxon>Rhabditida</taxon>
        <taxon>Tylenchina</taxon>
        <taxon>Panagrolaimomorpha</taxon>
        <taxon>Panagrolaimoidea</taxon>
        <taxon>Panagrolaimidae</taxon>
        <taxon>Panagrolaimus</taxon>
    </lineage>
</organism>
<feature type="compositionally biased region" description="Basic and acidic residues" evidence="1">
    <location>
        <begin position="119"/>
        <end position="136"/>
    </location>
</feature>
<dbReference type="AlphaFoldDB" id="A0A914YP09"/>
<name>A0A914YP09_9BILA</name>
<reference evidence="3" key="1">
    <citation type="submission" date="2022-11" db="UniProtKB">
        <authorList>
            <consortium name="WormBaseParasite"/>
        </authorList>
    </citation>
    <scope>IDENTIFICATION</scope>
</reference>
<dbReference type="Proteomes" id="UP000887577">
    <property type="component" value="Unplaced"/>
</dbReference>
<feature type="region of interest" description="Disordered" evidence="1">
    <location>
        <begin position="119"/>
        <end position="154"/>
    </location>
</feature>
<evidence type="ECO:0000256" key="1">
    <source>
        <dbReference type="SAM" id="MobiDB-lite"/>
    </source>
</evidence>
<sequence length="245" mass="28158">MPLEDTSNFMLSCYFQAFFRTRFGTNQSAYTGKSFAFGSSTPREFSHLNKIRPALRVYDAKIVHKAQQKPTRSPSVSVAARRPRSISHNARHVVEKVEDDIASEPDIVQDRRYDFSEFREQHRQQKLKNEKKELKSRTSTAEESTFEVEETQDLSTEAQQSVQVMKQADEILPHDHFVTVPVVQAPEMANPVLLEDNHVENFEEHDANHSYEVKNLGDLGDLDLVKTLAQESGRYTTVEDQQENE</sequence>
<keyword evidence="2" id="KW-1185">Reference proteome</keyword>
<protein>
    <submittedName>
        <fullName evidence="3">Uncharacterized protein</fullName>
    </submittedName>
</protein>
<accession>A0A914YP09</accession>